<dbReference type="PROSITE" id="PS50234">
    <property type="entry name" value="VWFA"/>
    <property type="match status" value="1"/>
</dbReference>
<feature type="transmembrane region" description="Helical" evidence="1">
    <location>
        <begin position="305"/>
        <end position="323"/>
    </location>
</feature>
<reference evidence="3" key="1">
    <citation type="submission" date="2006-03" db="EMBL/GenBank/DDBJ databases">
        <title>Complete sequence of Rhodopseudomonas palustris BisB18.</title>
        <authorList>
            <consortium name="US DOE Joint Genome Institute"/>
            <person name="Copeland A."/>
            <person name="Lucas S."/>
            <person name="Lapidus A."/>
            <person name="Barry K."/>
            <person name="Detter J.C."/>
            <person name="Glavina del Rio T."/>
            <person name="Hammon N."/>
            <person name="Israni S."/>
            <person name="Dalin E."/>
            <person name="Tice H."/>
            <person name="Pitluck S."/>
            <person name="Chain P."/>
            <person name="Malfatti S."/>
            <person name="Shin M."/>
            <person name="Vergez L."/>
            <person name="Schmutz J."/>
            <person name="Larimer F."/>
            <person name="Land M."/>
            <person name="Hauser L."/>
            <person name="Pelletier D.A."/>
            <person name="Kyrpides N."/>
            <person name="Anderson I."/>
            <person name="Oda Y."/>
            <person name="Harwood C.S."/>
            <person name="Richardson P."/>
        </authorList>
    </citation>
    <scope>NUCLEOTIDE SEQUENCE [LARGE SCALE GENOMIC DNA]</scope>
    <source>
        <strain evidence="3">BisB18</strain>
    </source>
</reference>
<protein>
    <submittedName>
        <fullName evidence="3">von Willebrand factor, type A</fullName>
    </submittedName>
</protein>
<dbReference type="RefSeq" id="WP_011472375.1">
    <property type="nucleotide sequence ID" value="NC_007925.1"/>
</dbReference>
<evidence type="ECO:0000313" key="3">
    <source>
        <dbReference type="EMBL" id="ABD87471.1"/>
    </source>
</evidence>
<dbReference type="STRING" id="316056.RPC_1914"/>
<organism evidence="3">
    <name type="scientific">Rhodopseudomonas palustris (strain BisB18)</name>
    <dbReference type="NCBI Taxonomy" id="316056"/>
    <lineage>
        <taxon>Bacteria</taxon>
        <taxon>Pseudomonadati</taxon>
        <taxon>Pseudomonadota</taxon>
        <taxon>Alphaproteobacteria</taxon>
        <taxon>Hyphomicrobiales</taxon>
        <taxon>Nitrobacteraceae</taxon>
        <taxon>Rhodopseudomonas</taxon>
    </lineage>
</organism>
<dbReference type="SMART" id="SM00327">
    <property type="entry name" value="VWA"/>
    <property type="match status" value="1"/>
</dbReference>
<gene>
    <name evidence="3" type="ordered locus">RPC_1914</name>
</gene>
<dbReference type="SUPFAM" id="SSF53300">
    <property type="entry name" value="vWA-like"/>
    <property type="match status" value="1"/>
</dbReference>
<dbReference type="Pfam" id="PF13519">
    <property type="entry name" value="VWA_2"/>
    <property type="match status" value="1"/>
</dbReference>
<keyword evidence="1" id="KW-0472">Membrane</keyword>
<evidence type="ECO:0000259" key="2">
    <source>
        <dbReference type="PROSITE" id="PS50234"/>
    </source>
</evidence>
<name>Q217G5_RHOPB</name>
<feature type="domain" description="VWFA" evidence="2">
    <location>
        <begin position="84"/>
        <end position="283"/>
    </location>
</feature>
<keyword evidence="1" id="KW-1133">Transmembrane helix</keyword>
<feature type="transmembrane region" description="Helical" evidence="1">
    <location>
        <begin position="49"/>
        <end position="72"/>
    </location>
</feature>
<keyword evidence="1" id="KW-0812">Transmembrane</keyword>
<dbReference type="EMBL" id="CP000301">
    <property type="protein sequence ID" value="ABD87471.1"/>
    <property type="molecule type" value="Genomic_DNA"/>
</dbReference>
<evidence type="ECO:0000256" key="1">
    <source>
        <dbReference type="SAM" id="Phobius"/>
    </source>
</evidence>
<dbReference type="HOGENOM" id="CLU_071823_0_0_5"/>
<dbReference type="KEGG" id="rpc:RPC_1914"/>
<dbReference type="InterPro" id="IPR036465">
    <property type="entry name" value="vWFA_dom_sf"/>
</dbReference>
<dbReference type="OrthoDB" id="6206554at2"/>
<dbReference type="AlphaFoldDB" id="Q217G5"/>
<sequence>MKALALSTPEVLWLAPLALLPLAVRLHVPQAFPSLAAFAGDPLSAALDVGLRLAGSLAILALLLGAGGLHLAGQSSQQIGSGAHIVLVIDRSSSMDDSFAGSRPTAEQASKSAEARRFLRSFVSIGEHDMFGVAIFSTAPLQALPLTSHREAVLAAIDAIDRPGLSETDIARGIAMALAMHDDDPSAASRAIVLVSDGAGVIDRRVQEKLRAAFRKRPINLYWVFLRTANARGIFEPPGAGERDVPQVAPERHLHRFFQSLKIPYRAFEAERPESIGDAIAEIARLERHPIVYAERSPARSLSRLAYAVAALALALLVAARFAEVRITAGRLP</sequence>
<dbReference type="Gene3D" id="3.40.50.410">
    <property type="entry name" value="von Willebrand factor, type A domain"/>
    <property type="match status" value="1"/>
</dbReference>
<dbReference type="InterPro" id="IPR002035">
    <property type="entry name" value="VWF_A"/>
</dbReference>
<dbReference type="CDD" id="cd00198">
    <property type="entry name" value="vWFA"/>
    <property type="match status" value="1"/>
</dbReference>
<proteinExistence type="predicted"/>
<dbReference type="eggNOG" id="COG2304">
    <property type="taxonomic scope" value="Bacteria"/>
</dbReference>
<accession>Q217G5</accession>